<dbReference type="PANTHER" id="PTHR33514">
    <property type="entry name" value="PROTEIN ABCI12, CHLOROPLASTIC"/>
    <property type="match status" value="1"/>
</dbReference>
<evidence type="ECO:0000256" key="1">
    <source>
        <dbReference type="ARBA" id="ARBA00004141"/>
    </source>
</evidence>
<dbReference type="Proteomes" id="UP000246303">
    <property type="component" value="Unassembled WGS sequence"/>
</dbReference>
<evidence type="ECO:0000313" key="5">
    <source>
        <dbReference type="EMBL" id="PXA65583.1"/>
    </source>
</evidence>
<reference evidence="5 6" key="1">
    <citation type="submission" date="2018-05" db="EMBL/GenBank/DDBJ databases">
        <title>Genetic diversity of glacier-inhabiting Cryobacterium bacteria in China and description of Cryobacterium mengkeensis sp. nov. and Arthrobacter glacialis sp. nov.</title>
        <authorList>
            <person name="Liu Q."/>
            <person name="Xin Y.-H."/>
        </authorList>
    </citation>
    <scope>NUCLEOTIDE SEQUENCE [LARGE SCALE GENOMIC DNA]</scope>
    <source>
        <strain evidence="5 6">GP3</strain>
    </source>
</reference>
<dbReference type="RefSeq" id="WP_110106194.1">
    <property type="nucleotide sequence ID" value="NZ_JACBZZ010000001.1"/>
</dbReference>
<dbReference type="PANTHER" id="PTHR33514:SF13">
    <property type="entry name" value="PROTEIN ABCI12, CHLOROPLASTIC"/>
    <property type="match status" value="1"/>
</dbReference>
<organism evidence="5 6">
    <name type="scientific">Arthrobacter psychrochitiniphilus</name>
    <dbReference type="NCBI Taxonomy" id="291045"/>
    <lineage>
        <taxon>Bacteria</taxon>
        <taxon>Bacillati</taxon>
        <taxon>Actinomycetota</taxon>
        <taxon>Actinomycetes</taxon>
        <taxon>Micrococcales</taxon>
        <taxon>Micrococcaceae</taxon>
        <taxon>Arthrobacter</taxon>
    </lineage>
</organism>
<accession>A0A2V3DTV0</accession>
<dbReference type="AlphaFoldDB" id="A0A2V3DTV0"/>
<sequence>MRGHAFMVAGYVRGSSVIHRMPLAAKAVLLLAVAVLCLASPMISTLVGAWITTATLVAVTAAHFVAGLSWQRLWRAIRMMLVFLVLIGGYQWWQHGPVVAWQVVAAIVATVLASNILTATTPVDELLDGLSALVQPLQRFGADPERFSLTVALMLRSIPFVIGAFADVRDAARARGLERNLLARSLPVVIATVAYARATGEALAARGLGDPEPFDVAPHSPGLPASEHNSLKPNTLKHDGESLP</sequence>
<evidence type="ECO:0000256" key="3">
    <source>
        <dbReference type="ARBA" id="ARBA00022989"/>
    </source>
</evidence>
<evidence type="ECO:0000313" key="6">
    <source>
        <dbReference type="Proteomes" id="UP000246303"/>
    </source>
</evidence>
<keyword evidence="2 5" id="KW-0812">Transmembrane</keyword>
<keyword evidence="6" id="KW-1185">Reference proteome</keyword>
<name>A0A2V3DTV0_9MICC</name>
<comment type="caution">
    <text evidence="5">The sequence shown here is derived from an EMBL/GenBank/DDBJ whole genome shotgun (WGS) entry which is preliminary data.</text>
</comment>
<protein>
    <submittedName>
        <fullName evidence="5">Energy-coupling factor transporter transmembrane protein EcfT</fullName>
    </submittedName>
</protein>
<dbReference type="CDD" id="cd16914">
    <property type="entry name" value="EcfT"/>
    <property type="match status" value="1"/>
</dbReference>
<dbReference type="GO" id="GO:0005886">
    <property type="term" value="C:plasma membrane"/>
    <property type="evidence" value="ECO:0007669"/>
    <property type="project" value="TreeGrafter"/>
</dbReference>
<keyword evidence="3" id="KW-1133">Transmembrane helix</keyword>
<dbReference type="EMBL" id="QHLZ01000005">
    <property type="protein sequence ID" value="PXA65583.1"/>
    <property type="molecule type" value="Genomic_DNA"/>
</dbReference>
<evidence type="ECO:0000256" key="4">
    <source>
        <dbReference type="ARBA" id="ARBA00023136"/>
    </source>
</evidence>
<dbReference type="OrthoDB" id="509049at2"/>
<dbReference type="Pfam" id="PF02361">
    <property type="entry name" value="CbiQ"/>
    <property type="match status" value="1"/>
</dbReference>
<evidence type="ECO:0000256" key="2">
    <source>
        <dbReference type="ARBA" id="ARBA00022692"/>
    </source>
</evidence>
<proteinExistence type="predicted"/>
<comment type="subcellular location">
    <subcellularLocation>
        <location evidence="1">Membrane</location>
        <topology evidence="1">Multi-pass membrane protein</topology>
    </subcellularLocation>
</comment>
<dbReference type="InterPro" id="IPR003339">
    <property type="entry name" value="ABC/ECF_trnsptr_transmembrane"/>
</dbReference>
<keyword evidence="4" id="KW-0472">Membrane</keyword>
<gene>
    <name evidence="5" type="ORF">CVS29_10190</name>
</gene>